<dbReference type="OrthoDB" id="6730379at2759"/>
<comment type="subcellular location">
    <subcellularLocation>
        <location evidence="1">Membrane</location>
        <topology evidence="1">Multi-pass membrane protein</topology>
    </subcellularLocation>
</comment>
<keyword evidence="4 6" id="KW-1133">Transmembrane helix</keyword>
<accession>A0A0G2I001</accession>
<dbReference type="SUPFAM" id="SSF103473">
    <property type="entry name" value="MFS general substrate transporter"/>
    <property type="match status" value="1"/>
</dbReference>
<feature type="transmembrane region" description="Helical" evidence="6">
    <location>
        <begin position="155"/>
        <end position="175"/>
    </location>
</feature>
<feature type="transmembrane region" description="Helical" evidence="6">
    <location>
        <begin position="57"/>
        <end position="76"/>
    </location>
</feature>
<organism evidence="7 8">
    <name type="scientific">[Emmonsia] crescens</name>
    <dbReference type="NCBI Taxonomy" id="73230"/>
    <lineage>
        <taxon>Eukaryota</taxon>
        <taxon>Fungi</taxon>
        <taxon>Dikarya</taxon>
        <taxon>Ascomycota</taxon>
        <taxon>Pezizomycotina</taxon>
        <taxon>Eurotiomycetes</taxon>
        <taxon>Eurotiomycetidae</taxon>
        <taxon>Onygenales</taxon>
        <taxon>Ajellomycetaceae</taxon>
        <taxon>Emergomyces</taxon>
    </lineage>
</organism>
<dbReference type="PANTHER" id="PTHR43791:SF41">
    <property type="entry name" value="MAJOR FACILITATOR SUPERFAMILY (MFS) PROFILE DOMAIN-CONTAINING PROTEIN"/>
    <property type="match status" value="1"/>
</dbReference>
<keyword evidence="3 6" id="KW-0812">Transmembrane</keyword>
<evidence type="ECO:0000256" key="1">
    <source>
        <dbReference type="ARBA" id="ARBA00004141"/>
    </source>
</evidence>
<feature type="transmembrane region" description="Helical" evidence="6">
    <location>
        <begin position="287"/>
        <end position="311"/>
    </location>
</feature>
<evidence type="ECO:0000256" key="6">
    <source>
        <dbReference type="SAM" id="Phobius"/>
    </source>
</evidence>
<dbReference type="GO" id="GO:0016020">
    <property type="term" value="C:membrane"/>
    <property type="evidence" value="ECO:0007669"/>
    <property type="project" value="UniProtKB-SubCell"/>
</dbReference>
<evidence type="ECO:0000313" key="7">
    <source>
        <dbReference type="EMBL" id="KKZ63415.1"/>
    </source>
</evidence>
<proteinExistence type="predicted"/>
<evidence type="ECO:0000256" key="4">
    <source>
        <dbReference type="ARBA" id="ARBA00022989"/>
    </source>
</evidence>
<name>A0A0G2I001_9EURO</name>
<feature type="transmembrane region" description="Helical" evidence="6">
    <location>
        <begin position="187"/>
        <end position="204"/>
    </location>
</feature>
<comment type="caution">
    <text evidence="7">The sequence shown here is derived from an EMBL/GenBank/DDBJ whole genome shotgun (WGS) entry which is preliminary data.</text>
</comment>
<dbReference type="EMBL" id="LCZI01000985">
    <property type="protein sequence ID" value="KKZ63415.1"/>
    <property type="molecule type" value="Genomic_DNA"/>
</dbReference>
<dbReference type="InterPro" id="IPR036259">
    <property type="entry name" value="MFS_trans_sf"/>
</dbReference>
<dbReference type="Gene3D" id="1.20.1250.20">
    <property type="entry name" value="MFS general substrate transporter like domains"/>
    <property type="match status" value="2"/>
</dbReference>
<dbReference type="Pfam" id="PF07690">
    <property type="entry name" value="MFS_1"/>
    <property type="match status" value="1"/>
</dbReference>
<protein>
    <recommendedName>
        <fullName evidence="9">Major facilitator superfamily (MFS) profile domain-containing protein</fullName>
    </recommendedName>
</protein>
<evidence type="ECO:0000313" key="8">
    <source>
        <dbReference type="Proteomes" id="UP000034164"/>
    </source>
</evidence>
<evidence type="ECO:0000256" key="3">
    <source>
        <dbReference type="ARBA" id="ARBA00022692"/>
    </source>
</evidence>
<feature type="transmembrane region" description="Helical" evidence="6">
    <location>
        <begin position="412"/>
        <end position="432"/>
    </location>
</feature>
<feature type="transmembrane region" description="Helical" evidence="6">
    <location>
        <begin position="96"/>
        <end position="114"/>
    </location>
</feature>
<sequence>METAGMKSKCHEAPIAARPTNLDETDVDQAAIYMCQVGGYPPLSPEAERKMVRKIDWIVVPMLFLTATLGAVDKVALGTSALYGLREDLNLEGQEFAWAGSILPIGGIVGMWPSSYLVQRFPPAKYLCVCSMGWSLMALLIPACKSSKGLLTLRFFMGFLEAVIVPGISLIIAGFYKKNEQPPRNALVFAAASSVINGFLSWAVGHIPNSAPLAKWQYLFLIIGSVSMAWSVFAFVAMPDSPMNAFFLSEQEKYHAVQRMAENRTGIANKHWKWKQAIEAIIDPKTWLIFFFNIAVNVPNGGLITFSGIIIRNLGFSAINSSLLNIPTGVMSTLSAFVFSTLAAWWLNRRCLVAIFACCVPILGAILVYSIKRSNIAGQMIGLYCLYTYFGPYVVGISLAQANTAGHTKKTVQYSILYIGYCVGNLIGPQTFRESQAPEYTGGFIAMLASYCASIALMAGYWALAIWANKRTYKNRDSESDELTGLFQDKTDFQQQNFKYTT</sequence>
<evidence type="ECO:0000256" key="5">
    <source>
        <dbReference type="ARBA" id="ARBA00023136"/>
    </source>
</evidence>
<feature type="transmembrane region" description="Helical" evidence="6">
    <location>
        <begin position="323"/>
        <end position="345"/>
    </location>
</feature>
<feature type="transmembrane region" description="Helical" evidence="6">
    <location>
        <begin position="352"/>
        <end position="371"/>
    </location>
</feature>
<dbReference type="PANTHER" id="PTHR43791">
    <property type="entry name" value="PERMEASE-RELATED"/>
    <property type="match status" value="1"/>
</dbReference>
<feature type="transmembrane region" description="Helical" evidence="6">
    <location>
        <begin position="377"/>
        <end position="400"/>
    </location>
</feature>
<gene>
    <name evidence="7" type="ORF">EMCG_02302</name>
</gene>
<feature type="transmembrane region" description="Helical" evidence="6">
    <location>
        <begin position="216"/>
        <end position="238"/>
    </location>
</feature>
<evidence type="ECO:0000256" key="2">
    <source>
        <dbReference type="ARBA" id="ARBA00022448"/>
    </source>
</evidence>
<dbReference type="VEuPathDB" id="FungiDB:EMCG_02302"/>
<keyword evidence="2" id="KW-0813">Transport</keyword>
<dbReference type="GO" id="GO:0022857">
    <property type="term" value="F:transmembrane transporter activity"/>
    <property type="evidence" value="ECO:0007669"/>
    <property type="project" value="InterPro"/>
</dbReference>
<feature type="transmembrane region" description="Helical" evidence="6">
    <location>
        <begin position="444"/>
        <end position="468"/>
    </location>
</feature>
<feature type="transmembrane region" description="Helical" evidence="6">
    <location>
        <begin position="126"/>
        <end position="143"/>
    </location>
</feature>
<dbReference type="Proteomes" id="UP000034164">
    <property type="component" value="Unassembled WGS sequence"/>
</dbReference>
<dbReference type="AlphaFoldDB" id="A0A0G2I001"/>
<evidence type="ECO:0008006" key="9">
    <source>
        <dbReference type="Google" id="ProtNLM"/>
    </source>
</evidence>
<keyword evidence="5 6" id="KW-0472">Membrane</keyword>
<dbReference type="InterPro" id="IPR011701">
    <property type="entry name" value="MFS"/>
</dbReference>
<reference evidence="8" key="1">
    <citation type="journal article" date="2015" name="PLoS Genet.">
        <title>The dynamic genome and transcriptome of the human fungal pathogen Blastomyces and close relative Emmonsia.</title>
        <authorList>
            <person name="Munoz J.F."/>
            <person name="Gauthier G.M."/>
            <person name="Desjardins C.A."/>
            <person name="Gallo J.E."/>
            <person name="Holder J."/>
            <person name="Sullivan T.D."/>
            <person name="Marty A.J."/>
            <person name="Carmen J.C."/>
            <person name="Chen Z."/>
            <person name="Ding L."/>
            <person name="Gujja S."/>
            <person name="Magrini V."/>
            <person name="Misas E."/>
            <person name="Mitreva M."/>
            <person name="Priest M."/>
            <person name="Saif S."/>
            <person name="Whiston E.A."/>
            <person name="Young S."/>
            <person name="Zeng Q."/>
            <person name="Goldman W.E."/>
            <person name="Mardis E.R."/>
            <person name="Taylor J.W."/>
            <person name="McEwen J.G."/>
            <person name="Clay O.K."/>
            <person name="Klein B.S."/>
            <person name="Cuomo C.A."/>
        </authorList>
    </citation>
    <scope>NUCLEOTIDE SEQUENCE [LARGE SCALE GENOMIC DNA]</scope>
    <source>
        <strain evidence="8">UAMH 3008</strain>
    </source>
</reference>